<feature type="transmembrane region" description="Helical" evidence="1">
    <location>
        <begin position="36"/>
        <end position="56"/>
    </location>
</feature>
<evidence type="ECO:0000256" key="1">
    <source>
        <dbReference type="SAM" id="Phobius"/>
    </source>
</evidence>
<gene>
    <name evidence="2" type="ORF">DY000_02036149</name>
</gene>
<keyword evidence="1" id="KW-0812">Transmembrane</keyword>
<keyword evidence="1" id="KW-1133">Transmembrane helix</keyword>
<keyword evidence="1" id="KW-0472">Membrane</keyword>
<name>A0ABQ7DM02_BRACR</name>
<organism evidence="2 3">
    <name type="scientific">Brassica cretica</name>
    <name type="common">Mustard</name>
    <dbReference type="NCBI Taxonomy" id="69181"/>
    <lineage>
        <taxon>Eukaryota</taxon>
        <taxon>Viridiplantae</taxon>
        <taxon>Streptophyta</taxon>
        <taxon>Embryophyta</taxon>
        <taxon>Tracheophyta</taxon>
        <taxon>Spermatophyta</taxon>
        <taxon>Magnoliopsida</taxon>
        <taxon>eudicotyledons</taxon>
        <taxon>Gunneridae</taxon>
        <taxon>Pentapetalae</taxon>
        <taxon>rosids</taxon>
        <taxon>malvids</taxon>
        <taxon>Brassicales</taxon>
        <taxon>Brassicaceae</taxon>
        <taxon>Brassiceae</taxon>
        <taxon>Brassica</taxon>
    </lineage>
</organism>
<evidence type="ECO:0000313" key="2">
    <source>
        <dbReference type="EMBL" id="KAF3578006.1"/>
    </source>
</evidence>
<reference evidence="2 3" key="1">
    <citation type="journal article" date="2020" name="BMC Genomics">
        <title>Intraspecific diversification of the crop wild relative Brassica cretica Lam. using demographic model selection.</title>
        <authorList>
            <person name="Kioukis A."/>
            <person name="Michalopoulou V.A."/>
            <person name="Briers L."/>
            <person name="Pirintsos S."/>
            <person name="Studholme D.J."/>
            <person name="Pavlidis P."/>
            <person name="Sarris P.F."/>
        </authorList>
    </citation>
    <scope>NUCLEOTIDE SEQUENCE [LARGE SCALE GENOMIC DNA]</scope>
    <source>
        <strain evidence="3">cv. PFS-1207/04</strain>
    </source>
</reference>
<keyword evidence="3" id="KW-1185">Reference proteome</keyword>
<proteinExistence type="predicted"/>
<sequence length="94" mass="10379">MEMRGKVVAALSLSRGPGPGWGPGFGGSGIFPPIGGFFAGFSDMIFYLVSAAAGFYEIALEGRHHHHQHLHFFLLIIDRSPESYHKKERSFSCR</sequence>
<comment type="caution">
    <text evidence="2">The sequence shown here is derived from an EMBL/GenBank/DDBJ whole genome shotgun (WGS) entry which is preliminary data.</text>
</comment>
<dbReference type="Proteomes" id="UP000266723">
    <property type="component" value="Unassembled WGS sequence"/>
</dbReference>
<evidence type="ECO:0000313" key="3">
    <source>
        <dbReference type="Proteomes" id="UP000266723"/>
    </source>
</evidence>
<accession>A0ABQ7DM02</accession>
<dbReference type="EMBL" id="QGKV02000649">
    <property type="protein sequence ID" value="KAF3578006.1"/>
    <property type="molecule type" value="Genomic_DNA"/>
</dbReference>
<protein>
    <submittedName>
        <fullName evidence="2">Uncharacterized protein</fullName>
    </submittedName>
</protein>